<evidence type="ECO:0000313" key="2">
    <source>
        <dbReference type="Proteomes" id="UP001055879"/>
    </source>
</evidence>
<sequence length="145" mass="16358">MRSTNLSYDTLNSGQATKKWTLDILRARQDVELALGRFGYTSLIVDERDATEATNSQRASPNAEEEKRNVGRELMFISGNGKTLDRKQIESLASQTDVSRELIDAWVGVMNDAEKFRSSDSLRRLFLTIDVAVININLLINHNII</sequence>
<organism evidence="1 2">
    <name type="scientific">Arctium lappa</name>
    <name type="common">Greater burdock</name>
    <name type="synonym">Lappa major</name>
    <dbReference type="NCBI Taxonomy" id="4217"/>
    <lineage>
        <taxon>Eukaryota</taxon>
        <taxon>Viridiplantae</taxon>
        <taxon>Streptophyta</taxon>
        <taxon>Embryophyta</taxon>
        <taxon>Tracheophyta</taxon>
        <taxon>Spermatophyta</taxon>
        <taxon>Magnoliopsida</taxon>
        <taxon>eudicotyledons</taxon>
        <taxon>Gunneridae</taxon>
        <taxon>Pentapetalae</taxon>
        <taxon>asterids</taxon>
        <taxon>campanulids</taxon>
        <taxon>Asterales</taxon>
        <taxon>Asteraceae</taxon>
        <taxon>Carduoideae</taxon>
        <taxon>Cardueae</taxon>
        <taxon>Arctiinae</taxon>
        <taxon>Arctium</taxon>
    </lineage>
</organism>
<comment type="caution">
    <text evidence="1">The sequence shown here is derived from an EMBL/GenBank/DDBJ whole genome shotgun (WGS) entry which is preliminary data.</text>
</comment>
<keyword evidence="2" id="KW-1185">Reference proteome</keyword>
<accession>A0ACB9DID5</accession>
<dbReference type="EMBL" id="CM042049">
    <property type="protein sequence ID" value="KAI3746404.1"/>
    <property type="molecule type" value="Genomic_DNA"/>
</dbReference>
<gene>
    <name evidence="1" type="ORF">L6452_08836</name>
</gene>
<reference evidence="1 2" key="2">
    <citation type="journal article" date="2022" name="Mol. Ecol. Resour.">
        <title>The genomes of chicory, endive, great burdock and yacon provide insights into Asteraceae paleo-polyploidization history and plant inulin production.</title>
        <authorList>
            <person name="Fan W."/>
            <person name="Wang S."/>
            <person name="Wang H."/>
            <person name="Wang A."/>
            <person name="Jiang F."/>
            <person name="Liu H."/>
            <person name="Zhao H."/>
            <person name="Xu D."/>
            <person name="Zhang Y."/>
        </authorList>
    </citation>
    <scope>NUCLEOTIDE SEQUENCE [LARGE SCALE GENOMIC DNA]</scope>
    <source>
        <strain evidence="2">cv. Niubang</strain>
    </source>
</reference>
<proteinExistence type="predicted"/>
<evidence type="ECO:0000313" key="1">
    <source>
        <dbReference type="EMBL" id="KAI3746404.1"/>
    </source>
</evidence>
<name>A0ACB9DID5_ARCLA</name>
<protein>
    <submittedName>
        <fullName evidence="1">Uncharacterized protein</fullName>
    </submittedName>
</protein>
<dbReference type="Proteomes" id="UP001055879">
    <property type="component" value="Linkage Group LG03"/>
</dbReference>
<reference evidence="2" key="1">
    <citation type="journal article" date="2022" name="Mol. Ecol. Resour.">
        <title>The genomes of chicory, endive, great burdock and yacon provide insights into Asteraceae palaeo-polyploidization history and plant inulin production.</title>
        <authorList>
            <person name="Fan W."/>
            <person name="Wang S."/>
            <person name="Wang H."/>
            <person name="Wang A."/>
            <person name="Jiang F."/>
            <person name="Liu H."/>
            <person name="Zhao H."/>
            <person name="Xu D."/>
            <person name="Zhang Y."/>
        </authorList>
    </citation>
    <scope>NUCLEOTIDE SEQUENCE [LARGE SCALE GENOMIC DNA]</scope>
    <source>
        <strain evidence="2">cv. Niubang</strain>
    </source>
</reference>